<gene>
    <name evidence="1" type="ORF">FC43_GL001033</name>
</gene>
<evidence type="ECO:0000313" key="2">
    <source>
        <dbReference type="Proteomes" id="UP000050816"/>
    </source>
</evidence>
<comment type="caution">
    <text evidence="1">The sequence shown here is derived from an EMBL/GenBank/DDBJ whole genome shotgun (WGS) entry which is preliminary data.</text>
</comment>
<dbReference type="AlphaFoldDB" id="A0A0R1UDU2"/>
<dbReference type="Proteomes" id="UP000050816">
    <property type="component" value="Unassembled WGS sequence"/>
</dbReference>
<reference evidence="1 2" key="1">
    <citation type="journal article" date="2015" name="Genome Announc.">
        <title>Expanding the biotechnology potential of lactobacilli through comparative genomics of 213 strains and associated genera.</title>
        <authorList>
            <person name="Sun Z."/>
            <person name="Harris H.M."/>
            <person name="McCann A."/>
            <person name="Guo C."/>
            <person name="Argimon S."/>
            <person name="Zhang W."/>
            <person name="Yang X."/>
            <person name="Jeffery I.B."/>
            <person name="Cooney J.C."/>
            <person name="Kagawa T.F."/>
            <person name="Liu W."/>
            <person name="Song Y."/>
            <person name="Salvetti E."/>
            <person name="Wrobel A."/>
            <person name="Rasinkangas P."/>
            <person name="Parkhill J."/>
            <person name="Rea M.C."/>
            <person name="O'Sullivan O."/>
            <person name="Ritari J."/>
            <person name="Douillard F.P."/>
            <person name="Paul Ross R."/>
            <person name="Yang R."/>
            <person name="Briner A.E."/>
            <person name="Felis G.E."/>
            <person name="de Vos W.M."/>
            <person name="Barrangou R."/>
            <person name="Klaenhammer T.R."/>
            <person name="Caufield P.W."/>
            <person name="Cui Y."/>
            <person name="Zhang H."/>
            <person name="O'Toole P.W."/>
        </authorList>
    </citation>
    <scope>NUCLEOTIDE SEQUENCE [LARGE SCALE GENOMIC DNA]</scope>
    <source>
        <strain evidence="1 2">DSM 15946</strain>
    </source>
</reference>
<protein>
    <submittedName>
        <fullName evidence="1">Uncharacterized protein</fullName>
    </submittedName>
</protein>
<dbReference type="PATRIC" id="fig|1423760.3.peg.1079"/>
<name>A0A0R1UDU2_9LACO</name>
<dbReference type="EMBL" id="AZFK01000018">
    <property type="protein sequence ID" value="KRL91616.1"/>
    <property type="molecule type" value="Genomic_DNA"/>
</dbReference>
<proteinExistence type="predicted"/>
<evidence type="ECO:0000313" key="1">
    <source>
        <dbReference type="EMBL" id="KRL91616.1"/>
    </source>
</evidence>
<accession>A0A0R1UDU2</accession>
<sequence>MAEQFTDKNEQVKRYRLYHRAFIEDGESWVIATPEGPMPVHYGDWIATGANGEHWVIVDEIFKKNYEELPGQPQSDFEQLVAGLKRRTKHVAGSNIHIKVNTTDRGQREVLVCWPDDKCIAKCKNYINDPTEVTVTVFEQIPTIPFLARLMADAIIALSDFADKWKKLEELNNGNVYENV</sequence>
<organism evidence="1 2">
    <name type="scientific">Limosilactobacillus ingluviei DSM 15946</name>
    <dbReference type="NCBI Taxonomy" id="1423760"/>
    <lineage>
        <taxon>Bacteria</taxon>
        <taxon>Bacillati</taxon>
        <taxon>Bacillota</taxon>
        <taxon>Bacilli</taxon>
        <taxon>Lactobacillales</taxon>
        <taxon>Lactobacillaceae</taxon>
        <taxon>Limosilactobacillus</taxon>
    </lineage>
</organism>